<evidence type="ECO:0000256" key="1">
    <source>
        <dbReference type="ARBA" id="ARBA00002738"/>
    </source>
</evidence>
<feature type="domain" description="Restriction of telomere capping protein 4 C-terminal" evidence="9">
    <location>
        <begin position="514"/>
        <end position="649"/>
    </location>
</feature>
<dbReference type="RefSeq" id="XP_062790244.1">
    <property type="nucleotide sequence ID" value="XM_062934193.1"/>
</dbReference>
<comment type="function">
    <text evidence="1">May be involved in a process influencing telomere capping.</text>
</comment>
<feature type="compositionally biased region" description="Polar residues" evidence="8">
    <location>
        <begin position="79"/>
        <end position="104"/>
    </location>
</feature>
<evidence type="ECO:0000313" key="10">
    <source>
        <dbReference type="EMBL" id="WRT65504.1"/>
    </source>
</evidence>
<dbReference type="InterPro" id="IPR028094">
    <property type="entry name" value="RTC4_C"/>
</dbReference>
<dbReference type="SMART" id="SM01312">
    <property type="entry name" value="RTC4"/>
    <property type="match status" value="1"/>
</dbReference>
<feature type="compositionally biased region" description="Gly residues" evidence="8">
    <location>
        <begin position="14"/>
        <end position="27"/>
    </location>
</feature>
<feature type="compositionally biased region" description="Low complexity" evidence="8">
    <location>
        <begin position="50"/>
        <end position="78"/>
    </location>
</feature>
<dbReference type="Pfam" id="PF14474">
    <property type="entry name" value="RTC4"/>
    <property type="match status" value="1"/>
</dbReference>
<feature type="compositionally biased region" description="Low complexity" evidence="8">
    <location>
        <begin position="190"/>
        <end position="199"/>
    </location>
</feature>
<dbReference type="GeneID" id="87954578"/>
<evidence type="ECO:0000259" key="9">
    <source>
        <dbReference type="SMART" id="SM01312"/>
    </source>
</evidence>
<proteinExistence type="inferred from homology"/>
<feature type="compositionally biased region" description="Polar residues" evidence="8">
    <location>
        <begin position="738"/>
        <end position="751"/>
    </location>
</feature>
<protein>
    <recommendedName>
        <fullName evidence="5">Restriction of telomere capping protein 4</fullName>
    </recommendedName>
</protein>
<keyword evidence="7" id="KW-0539">Nucleus</keyword>
<feature type="compositionally biased region" description="Low complexity" evidence="8">
    <location>
        <begin position="221"/>
        <end position="233"/>
    </location>
</feature>
<comment type="subcellular location">
    <subcellularLocation>
        <location evidence="3">Cytoplasm</location>
    </subcellularLocation>
    <subcellularLocation>
        <location evidence="2">Nucleus</location>
    </subcellularLocation>
</comment>
<evidence type="ECO:0000256" key="8">
    <source>
        <dbReference type="SAM" id="MobiDB-lite"/>
    </source>
</evidence>
<feature type="compositionally biased region" description="Acidic residues" evidence="8">
    <location>
        <begin position="752"/>
        <end position="763"/>
    </location>
</feature>
<dbReference type="PANTHER" id="PTHR41391">
    <property type="entry name" value="RESTRICTION OF TELOMERE CAPPING PROTEIN 4"/>
    <property type="match status" value="1"/>
</dbReference>
<accession>A0ABZ1CW33</accession>
<feature type="compositionally biased region" description="Basic and acidic residues" evidence="8">
    <location>
        <begin position="263"/>
        <end position="278"/>
    </location>
</feature>
<dbReference type="Proteomes" id="UP001329825">
    <property type="component" value="Chromosome 3"/>
</dbReference>
<evidence type="ECO:0000313" key="11">
    <source>
        <dbReference type="Proteomes" id="UP001329825"/>
    </source>
</evidence>
<keyword evidence="11" id="KW-1185">Reference proteome</keyword>
<feature type="region of interest" description="Disordered" evidence="8">
    <location>
        <begin position="1"/>
        <end position="345"/>
    </location>
</feature>
<keyword evidence="6" id="KW-0963">Cytoplasm</keyword>
<evidence type="ECO:0000256" key="7">
    <source>
        <dbReference type="ARBA" id="ARBA00023242"/>
    </source>
</evidence>
<feature type="compositionally biased region" description="Basic and acidic residues" evidence="8">
    <location>
        <begin position="128"/>
        <end position="160"/>
    </location>
</feature>
<evidence type="ECO:0000256" key="4">
    <source>
        <dbReference type="ARBA" id="ARBA00009461"/>
    </source>
</evidence>
<comment type="similarity">
    <text evidence="4">Belongs to the RTC4 family.</text>
</comment>
<sequence>MESLRVHSSQSSTTGGGGSGGGSGMGMFGFDPSKSRPTVSVPKKRTANPSTTKTKAYTSSSYSQPSASTTTTTSTTASKRVNPSSSSLSQQTKVKAGSSSQPQPTKKLGKSYSNDPDGLINSLLETRNNLERVADKQEYKNSLMKGKEREKAKGREKQSRSDGNGNGNGNGQKISKYHDHQRNPIPTQISSPSSSLSTASDDEDEISLGRTPPENMHNGYKSNKQSQQSQKNSGSPSPFIKKKSHSSSTVKMKVLVPPSSDVEESRTPRSKFKHDPKMKSKKRKSSDEDTTGLTRDKNRRRILSYDDLSDNETERNDDDQTPKAKSKSSKIKNEDPDVPSISDDEEIKIIKAKKARDSTSHGHKFFEQLEQMSSDNDFEWESLNDHTDITKSIEVGLDDEDDFSPEDKEYLIPFKSVSELCPYCSGPFPVEPSPNLLRLKAELHSISTPMPTSRNPDARSLNWQRHIDFCALHQAETSVIPLGIRDGYPKSIDFAILDQRLERGWRRDRLDELVLRPETSHVFNRVVKEINQIGKSKWAGMTYQSKPENLEAVKPGYYGDLGRTILINHFLSLRKWGHFPSLKSSDPHFPPSIDPLTWTEFVSHVLVPESAHLLIMSDQNYTHFSEDAYKQAQKIRKESVNYGTWKFREDDDESQNILEEIENNKDEKKLRLKKIYKKKLSRQLEVESEASQDDKENIIPVQMVTPKHKFKVVMKNEEDIIEIEDCPKKDSIKHRFNPTINRTYDGRSQSGNEDELDNEEEEESHVIESKQISTSQPEAEIQNSQASTDYDAGWDDGELLKAVVTVG</sequence>
<organism evidence="10 11">
    <name type="scientific">Kwoniella shivajii</name>
    <dbReference type="NCBI Taxonomy" id="564305"/>
    <lineage>
        <taxon>Eukaryota</taxon>
        <taxon>Fungi</taxon>
        <taxon>Dikarya</taxon>
        <taxon>Basidiomycota</taxon>
        <taxon>Agaricomycotina</taxon>
        <taxon>Tremellomycetes</taxon>
        <taxon>Tremellales</taxon>
        <taxon>Cryptococcaceae</taxon>
        <taxon>Kwoniella</taxon>
    </lineage>
</organism>
<dbReference type="InterPro" id="IPR039024">
    <property type="entry name" value="RTC4"/>
</dbReference>
<reference evidence="10 11" key="1">
    <citation type="submission" date="2024-01" db="EMBL/GenBank/DDBJ databases">
        <title>Comparative genomics of Cryptococcus and Kwoniella reveals pathogenesis evolution and contrasting modes of karyotype evolution via chromosome fusion or intercentromeric recombination.</title>
        <authorList>
            <person name="Coelho M.A."/>
            <person name="David-Palma M."/>
            <person name="Shea T."/>
            <person name="Bowers K."/>
            <person name="McGinley-Smith S."/>
            <person name="Mohammad A.W."/>
            <person name="Gnirke A."/>
            <person name="Yurkov A.M."/>
            <person name="Nowrousian M."/>
            <person name="Sun S."/>
            <person name="Cuomo C.A."/>
            <person name="Heitman J."/>
        </authorList>
    </citation>
    <scope>NUCLEOTIDE SEQUENCE [LARGE SCALE GENOMIC DNA]</scope>
    <source>
        <strain evidence="10">CBS 11374</strain>
    </source>
</reference>
<gene>
    <name evidence="10" type="ORF">IL334_002447</name>
</gene>
<dbReference type="EMBL" id="CP141883">
    <property type="protein sequence ID" value="WRT65504.1"/>
    <property type="molecule type" value="Genomic_DNA"/>
</dbReference>
<evidence type="ECO:0000256" key="6">
    <source>
        <dbReference type="ARBA" id="ARBA00022490"/>
    </source>
</evidence>
<evidence type="ECO:0000256" key="2">
    <source>
        <dbReference type="ARBA" id="ARBA00004123"/>
    </source>
</evidence>
<name>A0ABZ1CW33_9TREE</name>
<evidence type="ECO:0000256" key="3">
    <source>
        <dbReference type="ARBA" id="ARBA00004496"/>
    </source>
</evidence>
<evidence type="ECO:0000256" key="5">
    <source>
        <dbReference type="ARBA" id="ARBA00015162"/>
    </source>
</evidence>
<feature type="compositionally biased region" description="Basic and acidic residues" evidence="8">
    <location>
        <begin position="312"/>
        <end position="322"/>
    </location>
</feature>
<feature type="region of interest" description="Disordered" evidence="8">
    <location>
        <begin position="737"/>
        <end position="794"/>
    </location>
</feature>
<dbReference type="PANTHER" id="PTHR41391:SF1">
    <property type="entry name" value="RESTRICTION OF TELOMERE CAPPING PROTEIN 4"/>
    <property type="match status" value="1"/>
</dbReference>
<feature type="compositionally biased region" description="Polar residues" evidence="8">
    <location>
        <begin position="770"/>
        <end position="788"/>
    </location>
</feature>